<gene>
    <name evidence="1" type="ORF">EVA_12319</name>
</gene>
<organism evidence="1">
    <name type="scientific">gut metagenome</name>
    <dbReference type="NCBI Taxonomy" id="749906"/>
    <lineage>
        <taxon>unclassified sequences</taxon>
        <taxon>metagenomes</taxon>
        <taxon>organismal metagenomes</taxon>
    </lineage>
</organism>
<dbReference type="AlphaFoldDB" id="J9GCU4"/>
<dbReference type="EMBL" id="AMCI01003744">
    <property type="protein sequence ID" value="EJW99577.1"/>
    <property type="molecule type" value="Genomic_DNA"/>
</dbReference>
<reference evidence="1" key="1">
    <citation type="journal article" date="2012" name="PLoS ONE">
        <title>Gene sets for utilization of primary and secondary nutrition supplies in the distal gut of endangered iberian lynx.</title>
        <authorList>
            <person name="Alcaide M."/>
            <person name="Messina E."/>
            <person name="Richter M."/>
            <person name="Bargiela R."/>
            <person name="Peplies J."/>
            <person name="Huws S.A."/>
            <person name="Newbold C.J."/>
            <person name="Golyshin P.N."/>
            <person name="Simon M.A."/>
            <person name="Lopez G."/>
            <person name="Yakimov M.M."/>
            <person name="Ferrer M."/>
        </authorList>
    </citation>
    <scope>NUCLEOTIDE SEQUENCE</scope>
</reference>
<accession>J9GCU4</accession>
<name>J9GCU4_9ZZZZ</name>
<proteinExistence type="predicted"/>
<protein>
    <submittedName>
        <fullName evidence="1">Uncharacterized protein</fullName>
    </submittedName>
</protein>
<evidence type="ECO:0000313" key="1">
    <source>
        <dbReference type="EMBL" id="EJW99577.1"/>
    </source>
</evidence>
<feature type="non-terminal residue" evidence="1">
    <location>
        <position position="1"/>
    </location>
</feature>
<sequence length="67" mass="7913">IVRNMLEYTVYIRGYKQCLRDIEKYSYEAACDKARFVSLYRTPEYCKGYRKAVSQYGLVATNPKQSL</sequence>
<comment type="caution">
    <text evidence="1">The sequence shown here is derived from an EMBL/GenBank/DDBJ whole genome shotgun (WGS) entry which is preliminary data.</text>
</comment>